<dbReference type="STRING" id="391625.PPSIR1_12593"/>
<feature type="compositionally biased region" description="Low complexity" evidence="4">
    <location>
        <begin position="22"/>
        <end position="35"/>
    </location>
</feature>
<comment type="similarity">
    <text evidence="1">Belongs to the ParB family.</text>
</comment>
<dbReference type="GO" id="GO:0005694">
    <property type="term" value="C:chromosome"/>
    <property type="evidence" value="ECO:0007669"/>
    <property type="project" value="TreeGrafter"/>
</dbReference>
<dbReference type="CDD" id="cd16393">
    <property type="entry name" value="SPO0J_N"/>
    <property type="match status" value="1"/>
</dbReference>
<evidence type="ECO:0000256" key="1">
    <source>
        <dbReference type="ARBA" id="ARBA00006295"/>
    </source>
</evidence>
<dbReference type="PANTHER" id="PTHR33375">
    <property type="entry name" value="CHROMOSOME-PARTITIONING PROTEIN PARB-RELATED"/>
    <property type="match status" value="1"/>
</dbReference>
<evidence type="ECO:0000313" key="7">
    <source>
        <dbReference type="Proteomes" id="UP000005801"/>
    </source>
</evidence>
<dbReference type="Pfam" id="PF17762">
    <property type="entry name" value="HTH_ParB"/>
    <property type="match status" value="1"/>
</dbReference>
<dbReference type="InterPro" id="IPR057240">
    <property type="entry name" value="ParB_dimer_C"/>
</dbReference>
<dbReference type="InterPro" id="IPR036086">
    <property type="entry name" value="ParB/Sulfiredoxin_sf"/>
</dbReference>
<dbReference type="SMART" id="SM00470">
    <property type="entry name" value="ParB"/>
    <property type="match status" value="1"/>
</dbReference>
<dbReference type="SUPFAM" id="SSF109709">
    <property type="entry name" value="KorB DNA-binding domain-like"/>
    <property type="match status" value="1"/>
</dbReference>
<dbReference type="PANTHER" id="PTHR33375:SF1">
    <property type="entry name" value="CHROMOSOME-PARTITIONING PROTEIN PARB-RELATED"/>
    <property type="match status" value="1"/>
</dbReference>
<reference evidence="6 7" key="1">
    <citation type="submission" date="2007-06" db="EMBL/GenBank/DDBJ databases">
        <authorList>
            <person name="Shimkets L."/>
            <person name="Ferriera S."/>
            <person name="Johnson J."/>
            <person name="Kravitz S."/>
            <person name="Beeson K."/>
            <person name="Sutton G."/>
            <person name="Rogers Y.-H."/>
            <person name="Friedman R."/>
            <person name="Frazier M."/>
            <person name="Venter J.C."/>
        </authorList>
    </citation>
    <scope>NUCLEOTIDE SEQUENCE [LARGE SCALE GENOMIC DNA]</scope>
    <source>
        <strain evidence="6 7">SIR-1</strain>
    </source>
</reference>
<protein>
    <submittedName>
        <fullName evidence="6">ParB-like partition protein</fullName>
    </submittedName>
</protein>
<dbReference type="NCBIfam" id="TIGR00180">
    <property type="entry name" value="parB_part"/>
    <property type="match status" value="1"/>
</dbReference>
<dbReference type="SUPFAM" id="SSF110849">
    <property type="entry name" value="ParB/Sulfiredoxin"/>
    <property type="match status" value="1"/>
</dbReference>
<dbReference type="GO" id="GO:0003677">
    <property type="term" value="F:DNA binding"/>
    <property type="evidence" value="ECO:0007669"/>
    <property type="project" value="UniProtKB-KW"/>
</dbReference>
<gene>
    <name evidence="6" type="ORF">PPSIR1_12593</name>
</gene>
<accession>A6G023</accession>
<dbReference type="Gene3D" id="3.90.1530.30">
    <property type="match status" value="1"/>
</dbReference>
<feature type="region of interest" description="Disordered" evidence="4">
    <location>
        <begin position="234"/>
        <end position="256"/>
    </location>
</feature>
<keyword evidence="7" id="KW-1185">Reference proteome</keyword>
<dbReference type="Proteomes" id="UP000005801">
    <property type="component" value="Unassembled WGS sequence"/>
</dbReference>
<dbReference type="Gene3D" id="1.10.10.2830">
    <property type="match status" value="1"/>
</dbReference>
<dbReference type="RefSeq" id="WP_006970072.1">
    <property type="nucleotide sequence ID" value="NZ_ABCS01000008.1"/>
</dbReference>
<dbReference type="InterPro" id="IPR041468">
    <property type="entry name" value="HTH_ParB/Spo0J"/>
</dbReference>
<dbReference type="eggNOG" id="COG1475">
    <property type="taxonomic scope" value="Bacteria"/>
</dbReference>
<dbReference type="FunFam" id="1.10.10.2830:FF:000001">
    <property type="entry name" value="Chromosome partitioning protein ParB"/>
    <property type="match status" value="1"/>
</dbReference>
<dbReference type="InterPro" id="IPR050336">
    <property type="entry name" value="Chromosome_partition/occlusion"/>
</dbReference>
<proteinExistence type="inferred from homology"/>
<feature type="region of interest" description="Disordered" evidence="4">
    <location>
        <begin position="1"/>
        <end position="54"/>
    </location>
</feature>
<dbReference type="InterPro" id="IPR003115">
    <property type="entry name" value="ParB_N"/>
</dbReference>
<keyword evidence="3" id="KW-0238">DNA-binding</keyword>
<organism evidence="6 7">
    <name type="scientific">Plesiocystis pacifica SIR-1</name>
    <dbReference type="NCBI Taxonomy" id="391625"/>
    <lineage>
        <taxon>Bacteria</taxon>
        <taxon>Pseudomonadati</taxon>
        <taxon>Myxococcota</taxon>
        <taxon>Polyangia</taxon>
        <taxon>Nannocystales</taxon>
        <taxon>Nannocystaceae</taxon>
        <taxon>Plesiocystis</taxon>
    </lineage>
</organism>
<dbReference type="InterPro" id="IPR004437">
    <property type="entry name" value="ParB/RepB/Spo0J"/>
</dbReference>
<dbReference type="AlphaFoldDB" id="A6G023"/>
<feature type="domain" description="ParB-like N-terminal" evidence="5">
    <location>
        <begin position="38"/>
        <end position="133"/>
    </location>
</feature>
<sequence>MSRPKRPALGRGLSSLIPETPKAPASAPAGSAPAGKPRELPIEAVEPNAEQPRKRFDEDALAELAESIGTHGIIQPIVVVPLPRVGGAAARYQILAGERRWRAAQLAGLKTVPVFIRETPEDERLELALIENLQRADLDPIEEAKAYAALLEQHGYTQAELASRVGKQRSTIANGLRLLKLPAKVQELLIDGQLGMGHARALLGLERESDMRELAAELIRRRWSVRQIEAEVRKRTTARKAADEAEPEPDDDRKRHTIIVRNLEERIRRHLGVQAKLRTGRSPKGPGTIELPYKDLDELQRLLNALLGEG</sequence>
<dbReference type="EMBL" id="ABCS01000008">
    <property type="protein sequence ID" value="EDM80720.1"/>
    <property type="molecule type" value="Genomic_DNA"/>
</dbReference>
<evidence type="ECO:0000256" key="3">
    <source>
        <dbReference type="ARBA" id="ARBA00023125"/>
    </source>
</evidence>
<evidence type="ECO:0000313" key="6">
    <source>
        <dbReference type="EMBL" id="EDM80720.1"/>
    </source>
</evidence>
<dbReference type="GO" id="GO:0045881">
    <property type="term" value="P:positive regulation of sporulation resulting in formation of a cellular spore"/>
    <property type="evidence" value="ECO:0007669"/>
    <property type="project" value="TreeGrafter"/>
</dbReference>
<keyword evidence="2" id="KW-0159">Chromosome partition</keyword>
<dbReference type="GO" id="GO:0007059">
    <property type="term" value="P:chromosome segregation"/>
    <property type="evidence" value="ECO:0007669"/>
    <property type="project" value="UniProtKB-KW"/>
</dbReference>
<evidence type="ECO:0000256" key="4">
    <source>
        <dbReference type="SAM" id="MobiDB-lite"/>
    </source>
</evidence>
<dbReference type="OrthoDB" id="9802051at2"/>
<dbReference type="FunFam" id="3.90.1530.30:FF:000001">
    <property type="entry name" value="Chromosome partitioning protein ParB"/>
    <property type="match status" value="1"/>
</dbReference>
<evidence type="ECO:0000259" key="5">
    <source>
        <dbReference type="SMART" id="SM00470"/>
    </source>
</evidence>
<evidence type="ECO:0000256" key="2">
    <source>
        <dbReference type="ARBA" id="ARBA00022829"/>
    </source>
</evidence>
<name>A6G023_9BACT</name>
<comment type="caution">
    <text evidence="6">The sequence shown here is derived from an EMBL/GenBank/DDBJ whole genome shotgun (WGS) entry which is preliminary data.</text>
</comment>
<dbReference type="Pfam" id="PF23552">
    <property type="entry name" value="ParB_C"/>
    <property type="match status" value="1"/>
</dbReference>
<dbReference type="Pfam" id="PF02195">
    <property type="entry name" value="ParB_N"/>
    <property type="match status" value="1"/>
</dbReference>